<proteinExistence type="predicted"/>
<dbReference type="EMBL" id="JAHEWX010000005">
    <property type="protein sequence ID" value="MBT1541414.1"/>
    <property type="molecule type" value="Genomic_DNA"/>
</dbReference>
<dbReference type="RefSeq" id="WP_017888156.1">
    <property type="nucleotide sequence ID" value="NZ_CP178424.1"/>
</dbReference>
<accession>A0A9Q2ZME9</accession>
<name>A0A9Q2ZME9_9MICO</name>
<dbReference type="Proteomes" id="UP000709437">
    <property type="component" value="Unassembled WGS sequence"/>
</dbReference>
<feature type="region of interest" description="Disordered" evidence="1">
    <location>
        <begin position="1"/>
        <end position="95"/>
    </location>
</feature>
<feature type="compositionally biased region" description="Basic and acidic residues" evidence="1">
    <location>
        <begin position="14"/>
        <end position="28"/>
    </location>
</feature>
<reference evidence="2" key="1">
    <citation type="submission" date="2021-05" db="EMBL/GenBank/DDBJ databases">
        <title>Whole genome sequence of Curtobacterium flaccumfaciens pv. flaccumfaciens strain CFBP 3417.</title>
        <authorList>
            <person name="Osdaghi E."/>
            <person name="Taghouti G."/>
            <person name="Portier P."/>
            <person name="Fazliarab A."/>
            <person name="Taghavi S.M."/>
            <person name="Briand M."/>
            <person name="Le-Saux M."/>
            <person name="Jacques M.-A."/>
        </authorList>
    </citation>
    <scope>NUCLEOTIDE SEQUENCE</scope>
    <source>
        <strain evidence="2">CFBP 3417</strain>
    </source>
</reference>
<sequence length="95" mass="10196">MSDPGISPVDDFDSQQRRDDDIDREHVGPYEVDEAEESLETVTNDAVAGETVEPQPGDGSDDGPTGGSPREGSPDLWEQDEERPDLGGDLGTKPL</sequence>
<gene>
    <name evidence="2" type="ORF">KK103_06530</name>
</gene>
<organism evidence="2 3">
    <name type="scientific">Curtobacterium flaccumfaciens pv. flaccumfaciens</name>
    <dbReference type="NCBI Taxonomy" id="138532"/>
    <lineage>
        <taxon>Bacteria</taxon>
        <taxon>Bacillati</taxon>
        <taxon>Actinomycetota</taxon>
        <taxon>Actinomycetes</taxon>
        <taxon>Micrococcales</taxon>
        <taxon>Microbacteriaceae</taxon>
        <taxon>Curtobacterium</taxon>
    </lineage>
</organism>
<evidence type="ECO:0000256" key="1">
    <source>
        <dbReference type="SAM" id="MobiDB-lite"/>
    </source>
</evidence>
<dbReference type="GeneID" id="99624887"/>
<evidence type="ECO:0000313" key="3">
    <source>
        <dbReference type="Proteomes" id="UP000709437"/>
    </source>
</evidence>
<comment type="caution">
    <text evidence="2">The sequence shown here is derived from an EMBL/GenBank/DDBJ whole genome shotgun (WGS) entry which is preliminary data.</text>
</comment>
<protein>
    <submittedName>
        <fullName evidence="2">Uncharacterized protein</fullName>
    </submittedName>
</protein>
<evidence type="ECO:0000313" key="2">
    <source>
        <dbReference type="EMBL" id="MBT1541414.1"/>
    </source>
</evidence>
<dbReference type="AlphaFoldDB" id="A0A9Q2ZME9"/>